<organism evidence="9 10">
    <name type="scientific">Dictyobacter vulcani</name>
    <dbReference type="NCBI Taxonomy" id="2607529"/>
    <lineage>
        <taxon>Bacteria</taxon>
        <taxon>Bacillati</taxon>
        <taxon>Chloroflexota</taxon>
        <taxon>Ktedonobacteria</taxon>
        <taxon>Ktedonobacterales</taxon>
        <taxon>Dictyobacteraceae</taxon>
        <taxon>Dictyobacter</taxon>
    </lineage>
</organism>
<dbReference type="InterPro" id="IPR036890">
    <property type="entry name" value="HATPase_C_sf"/>
</dbReference>
<dbReference type="GO" id="GO:0000155">
    <property type="term" value="F:phosphorelay sensor kinase activity"/>
    <property type="evidence" value="ECO:0007669"/>
    <property type="project" value="InterPro"/>
</dbReference>
<evidence type="ECO:0000256" key="3">
    <source>
        <dbReference type="ARBA" id="ARBA00022553"/>
    </source>
</evidence>
<dbReference type="Proteomes" id="UP000326912">
    <property type="component" value="Unassembled WGS sequence"/>
</dbReference>
<feature type="transmembrane region" description="Helical" evidence="7">
    <location>
        <begin position="7"/>
        <end position="26"/>
    </location>
</feature>
<dbReference type="InterPro" id="IPR003594">
    <property type="entry name" value="HATPase_dom"/>
</dbReference>
<evidence type="ECO:0000256" key="2">
    <source>
        <dbReference type="ARBA" id="ARBA00012438"/>
    </source>
</evidence>
<dbReference type="PANTHER" id="PTHR43711">
    <property type="entry name" value="TWO-COMPONENT HISTIDINE KINASE"/>
    <property type="match status" value="1"/>
</dbReference>
<keyword evidence="5" id="KW-0418">Kinase</keyword>
<dbReference type="InterPro" id="IPR005467">
    <property type="entry name" value="His_kinase_dom"/>
</dbReference>
<dbReference type="SUPFAM" id="SSF55874">
    <property type="entry name" value="ATPase domain of HSP90 chaperone/DNA topoisomerase II/histidine kinase"/>
    <property type="match status" value="1"/>
</dbReference>
<keyword evidence="4" id="KW-0808">Transferase</keyword>
<evidence type="ECO:0000256" key="6">
    <source>
        <dbReference type="ARBA" id="ARBA00023012"/>
    </source>
</evidence>
<keyword evidence="10" id="KW-1185">Reference proteome</keyword>
<keyword evidence="7" id="KW-0812">Transmembrane</keyword>
<dbReference type="AlphaFoldDB" id="A0A5J4KE23"/>
<reference evidence="9 10" key="1">
    <citation type="submission" date="2019-10" db="EMBL/GenBank/DDBJ databases">
        <title>Dictyobacter vulcani sp. nov., within the class Ktedonobacteria, isolated from soil of volcanic Mt. Zao.</title>
        <authorList>
            <person name="Zheng Y."/>
            <person name="Wang C.M."/>
            <person name="Sakai Y."/>
            <person name="Abe K."/>
            <person name="Yokota A."/>
            <person name="Yabe S."/>
        </authorList>
    </citation>
    <scope>NUCLEOTIDE SEQUENCE [LARGE SCALE GENOMIC DNA]</scope>
    <source>
        <strain evidence="9 10">W12</strain>
    </source>
</reference>
<accession>A0A5J4KE23</accession>
<keyword evidence="7" id="KW-1133">Transmembrane helix</keyword>
<comment type="catalytic activity">
    <reaction evidence="1">
        <text>ATP + protein L-histidine = ADP + protein N-phospho-L-histidine.</text>
        <dbReference type="EC" id="2.7.13.3"/>
    </reaction>
</comment>
<dbReference type="PANTHER" id="PTHR43711:SF31">
    <property type="entry name" value="HISTIDINE KINASE"/>
    <property type="match status" value="1"/>
</dbReference>
<dbReference type="EMBL" id="BKZW01000001">
    <property type="protein sequence ID" value="GER87398.1"/>
    <property type="molecule type" value="Genomic_DNA"/>
</dbReference>
<feature type="domain" description="Histidine kinase" evidence="8">
    <location>
        <begin position="120"/>
        <end position="345"/>
    </location>
</feature>
<dbReference type="Pfam" id="PF00512">
    <property type="entry name" value="HisKA"/>
    <property type="match status" value="1"/>
</dbReference>
<feature type="transmembrane region" description="Helical" evidence="7">
    <location>
        <begin position="61"/>
        <end position="82"/>
    </location>
</feature>
<dbReference type="Gene3D" id="1.10.287.130">
    <property type="match status" value="1"/>
</dbReference>
<feature type="transmembrane region" description="Helical" evidence="7">
    <location>
        <begin position="32"/>
        <end position="49"/>
    </location>
</feature>
<gene>
    <name evidence="9" type="ORF">KDW_15600</name>
</gene>
<dbReference type="InterPro" id="IPR004358">
    <property type="entry name" value="Sig_transdc_His_kin-like_C"/>
</dbReference>
<dbReference type="InterPro" id="IPR003661">
    <property type="entry name" value="HisK_dim/P_dom"/>
</dbReference>
<evidence type="ECO:0000256" key="5">
    <source>
        <dbReference type="ARBA" id="ARBA00022777"/>
    </source>
</evidence>
<dbReference type="SMART" id="SM00387">
    <property type="entry name" value="HATPase_c"/>
    <property type="match status" value="1"/>
</dbReference>
<evidence type="ECO:0000256" key="4">
    <source>
        <dbReference type="ARBA" id="ARBA00022679"/>
    </source>
</evidence>
<dbReference type="CDD" id="cd00082">
    <property type="entry name" value="HisKA"/>
    <property type="match status" value="1"/>
</dbReference>
<dbReference type="CDD" id="cd00075">
    <property type="entry name" value="HATPase"/>
    <property type="match status" value="1"/>
</dbReference>
<dbReference type="Pfam" id="PF02518">
    <property type="entry name" value="HATPase_c"/>
    <property type="match status" value="1"/>
</dbReference>
<dbReference type="PROSITE" id="PS50109">
    <property type="entry name" value="HIS_KIN"/>
    <property type="match status" value="1"/>
</dbReference>
<keyword evidence="7" id="KW-0472">Membrane</keyword>
<protein>
    <recommendedName>
        <fullName evidence="2">histidine kinase</fullName>
        <ecNumber evidence="2">2.7.13.3</ecNumber>
    </recommendedName>
</protein>
<dbReference type="InterPro" id="IPR050736">
    <property type="entry name" value="Sensor_HK_Regulatory"/>
</dbReference>
<evidence type="ECO:0000313" key="10">
    <source>
        <dbReference type="Proteomes" id="UP000326912"/>
    </source>
</evidence>
<dbReference type="InterPro" id="IPR036097">
    <property type="entry name" value="HisK_dim/P_sf"/>
</dbReference>
<keyword evidence="3" id="KW-0597">Phosphoprotein</keyword>
<dbReference type="Gene3D" id="3.30.565.10">
    <property type="entry name" value="Histidine kinase-like ATPase, C-terminal domain"/>
    <property type="match status" value="1"/>
</dbReference>
<dbReference type="PRINTS" id="PR00344">
    <property type="entry name" value="BCTRLSENSOR"/>
</dbReference>
<evidence type="ECO:0000256" key="1">
    <source>
        <dbReference type="ARBA" id="ARBA00000085"/>
    </source>
</evidence>
<proteinExistence type="predicted"/>
<evidence type="ECO:0000256" key="7">
    <source>
        <dbReference type="SAM" id="Phobius"/>
    </source>
</evidence>
<dbReference type="SUPFAM" id="SSF47384">
    <property type="entry name" value="Homodimeric domain of signal transducing histidine kinase"/>
    <property type="match status" value="1"/>
</dbReference>
<dbReference type="SMART" id="SM00388">
    <property type="entry name" value="HisKA"/>
    <property type="match status" value="1"/>
</dbReference>
<sequence>MITYMLTFNSIHCGSLLILTMFLWTWAFSQKGVYICLLSCLAVLGIYILCHLNMLSSPPTLLISILLNLTVMLAIGQGMVFFKAKCVITDTPHGEQEHQRKAVGEQLRQFEQIKTQFVININHELRTPLTATYSYFELLKMLFESHGYLEYKAHGVFLKDALRYCEDLRAIVNNILNTMDIDNNQSALINEECSIAQVVLETCDNIAALQQEQYRVHLQLSSYLLVRANKQYLRHILHQLLTNAVRYTPSGTPIVLRAEADPDEPQTICISIQDAGPGIPPDEQVHIFEQFARLPRDVAGTVRGTGQGLYICQRLVERMHGRIWVESSGIAGEGSCFRFTLPRIVPMHANNFTTQPTQAHSVGRR</sequence>
<name>A0A5J4KE23_9CHLR</name>
<dbReference type="EC" id="2.7.13.3" evidence="2"/>
<comment type="caution">
    <text evidence="9">The sequence shown here is derived from an EMBL/GenBank/DDBJ whole genome shotgun (WGS) entry which is preliminary data.</text>
</comment>
<keyword evidence="6" id="KW-0902">Two-component regulatory system</keyword>
<evidence type="ECO:0000259" key="8">
    <source>
        <dbReference type="PROSITE" id="PS50109"/>
    </source>
</evidence>
<evidence type="ECO:0000313" key="9">
    <source>
        <dbReference type="EMBL" id="GER87398.1"/>
    </source>
</evidence>